<keyword evidence="9" id="KW-0472">Membrane</keyword>
<evidence type="ECO:0000256" key="9">
    <source>
        <dbReference type="ARBA" id="ARBA00023136"/>
    </source>
</evidence>
<dbReference type="Gene3D" id="1.50.40.10">
    <property type="entry name" value="Mitochondrial carrier domain"/>
    <property type="match status" value="1"/>
</dbReference>
<comment type="catalytic activity">
    <reaction evidence="10">
        <text>glutathione(in) = glutathione(out)</text>
        <dbReference type="Rhea" id="RHEA:74819"/>
        <dbReference type="ChEBI" id="CHEBI:57925"/>
    </reaction>
</comment>
<evidence type="ECO:0000256" key="4">
    <source>
        <dbReference type="ARBA" id="ARBA00022692"/>
    </source>
</evidence>
<dbReference type="Pfam" id="PF00153">
    <property type="entry name" value="Mito_carr"/>
    <property type="match status" value="1"/>
</dbReference>
<keyword evidence="6 11" id="KW-0999">Mitochondrion inner membrane</keyword>
<comment type="similarity">
    <text evidence="2 11">Belongs to the mitochondrial carrier (TC 2.A.29) family.</text>
</comment>
<protein>
    <recommendedName>
        <fullName evidence="11">Mitochondrial glutathione transporter SLC25A39</fullName>
    </recommendedName>
    <alternativeName>
        <fullName evidence="11">Solute carrier family 25 member 39</fullName>
    </alternativeName>
</protein>
<accession>A0A8C0AKA9</accession>
<evidence type="ECO:0000256" key="2">
    <source>
        <dbReference type="ARBA" id="ARBA00006375"/>
    </source>
</evidence>
<evidence type="ECO:0000256" key="11">
    <source>
        <dbReference type="RuleBase" id="RU369018"/>
    </source>
</evidence>
<dbReference type="AlphaFoldDB" id="A0A8C0AKA9"/>
<comment type="function">
    <text evidence="11">Mitochondrial transporter required for glutathione import into mitochondria. Glutathione, which plays key roles in oxidative metabolism, is produced exclusively in the cytosol and is imported in many organelles. Mitochondrial glutathione is required for the activity and stability of proteins containing iron-sulfur clusters, as well as erythropoiesis.</text>
</comment>
<keyword evidence="8 11" id="KW-0496">Mitochondrion</keyword>
<evidence type="ECO:0000256" key="7">
    <source>
        <dbReference type="ARBA" id="ARBA00022989"/>
    </source>
</evidence>
<keyword evidence="5 11" id="KW-0677">Repeat</keyword>
<keyword evidence="13" id="KW-1185">Reference proteome</keyword>
<dbReference type="Proteomes" id="UP000694520">
    <property type="component" value="Chromosome 4"/>
</dbReference>
<dbReference type="InterPro" id="IPR045315">
    <property type="entry name" value="Mtm1-like"/>
</dbReference>
<evidence type="ECO:0000256" key="3">
    <source>
        <dbReference type="ARBA" id="ARBA00022448"/>
    </source>
</evidence>
<organism evidence="12 13">
    <name type="scientific">Bos mutus grunniens</name>
    <name type="common">Wild yak</name>
    <name type="synonym">Bos grunniens</name>
    <dbReference type="NCBI Taxonomy" id="30521"/>
    <lineage>
        <taxon>Eukaryota</taxon>
        <taxon>Metazoa</taxon>
        <taxon>Chordata</taxon>
        <taxon>Craniata</taxon>
        <taxon>Vertebrata</taxon>
        <taxon>Euteleostomi</taxon>
        <taxon>Mammalia</taxon>
        <taxon>Eutheria</taxon>
        <taxon>Laurasiatheria</taxon>
        <taxon>Artiodactyla</taxon>
        <taxon>Ruminantia</taxon>
        <taxon>Pecora</taxon>
        <taxon>Bovidae</taxon>
        <taxon>Bovinae</taxon>
        <taxon>Bos</taxon>
    </lineage>
</organism>
<reference evidence="12" key="3">
    <citation type="submission" date="2025-09" db="UniProtKB">
        <authorList>
            <consortium name="Ensembl"/>
        </authorList>
    </citation>
    <scope>IDENTIFICATION</scope>
</reference>
<comment type="subcellular location">
    <subcellularLocation>
        <location evidence="1 11">Mitochondrion inner membrane</location>
        <topology evidence="1 11">Multi-pass membrane protein</topology>
    </subcellularLocation>
</comment>
<proteinExistence type="inferred from homology"/>
<dbReference type="InterPro" id="IPR023395">
    <property type="entry name" value="MCP_dom_sf"/>
</dbReference>
<name>A0A8C0AKA9_BOSMU</name>
<dbReference type="InterPro" id="IPR018108">
    <property type="entry name" value="MCP_transmembrane"/>
</dbReference>
<evidence type="ECO:0000313" key="13">
    <source>
        <dbReference type="Proteomes" id="UP000694520"/>
    </source>
</evidence>
<dbReference type="Ensembl" id="ENSBGRT00000046621.1">
    <property type="protein sequence ID" value="ENSBGRP00000040212.1"/>
    <property type="gene ID" value="ENSBGRG00000025216.1"/>
</dbReference>
<evidence type="ECO:0000256" key="10">
    <source>
        <dbReference type="ARBA" id="ARBA00036017"/>
    </source>
</evidence>
<dbReference type="SUPFAM" id="SSF103506">
    <property type="entry name" value="Mitochondrial carrier"/>
    <property type="match status" value="1"/>
</dbReference>
<evidence type="ECO:0000256" key="5">
    <source>
        <dbReference type="ARBA" id="ARBA00022737"/>
    </source>
</evidence>
<keyword evidence="4" id="KW-0812">Transmembrane</keyword>
<dbReference type="PANTHER" id="PTHR45760">
    <property type="entry name" value="FI19922P1-RELATED"/>
    <property type="match status" value="1"/>
</dbReference>
<evidence type="ECO:0000313" key="12">
    <source>
        <dbReference type="Ensembl" id="ENSBGRP00000040212.1"/>
    </source>
</evidence>
<keyword evidence="3 11" id="KW-0813">Transport</keyword>
<evidence type="ECO:0000256" key="6">
    <source>
        <dbReference type="ARBA" id="ARBA00022792"/>
    </source>
</evidence>
<reference evidence="12" key="1">
    <citation type="submission" date="2019-05" db="EMBL/GenBank/DDBJ databases">
        <authorList>
            <person name="Zhang S."/>
            <person name="Liu J."/>
        </authorList>
    </citation>
    <scope>NUCLEOTIDE SEQUENCE [LARGE SCALE GENOMIC DNA]</scope>
</reference>
<dbReference type="GO" id="GO:0005743">
    <property type="term" value="C:mitochondrial inner membrane"/>
    <property type="evidence" value="ECO:0007669"/>
    <property type="project" value="UniProtKB-SubCell"/>
</dbReference>
<reference evidence="12" key="2">
    <citation type="submission" date="2025-08" db="UniProtKB">
        <authorList>
            <consortium name="Ensembl"/>
        </authorList>
    </citation>
    <scope>IDENTIFICATION</scope>
</reference>
<sequence length="82" mass="9209">MDPESEGPAVITVTPLQQMFASCTGAILTSLMVTPFDVVKIRLQAQNNPFPKVMDLWIICVSVKRKATKHGIRSQDISREHW</sequence>
<dbReference type="GO" id="GO:1990542">
    <property type="term" value="P:mitochondrial transmembrane transport"/>
    <property type="evidence" value="ECO:0007669"/>
    <property type="project" value="InterPro"/>
</dbReference>
<evidence type="ECO:0000256" key="1">
    <source>
        <dbReference type="ARBA" id="ARBA00004448"/>
    </source>
</evidence>
<keyword evidence="7" id="KW-1133">Transmembrane helix</keyword>
<evidence type="ECO:0000256" key="8">
    <source>
        <dbReference type="ARBA" id="ARBA00023128"/>
    </source>
</evidence>
<dbReference type="GeneTree" id="ENSGT00940000160249"/>
<dbReference type="PANTHER" id="PTHR45760:SF5">
    <property type="entry name" value="MITOCHONDRIAL GLUTATHIONE TRANSPORTER SLC25A40-RELATED"/>
    <property type="match status" value="1"/>
</dbReference>